<dbReference type="GO" id="GO:0005524">
    <property type="term" value="F:ATP binding"/>
    <property type="evidence" value="ECO:0007669"/>
    <property type="project" value="InterPro"/>
</dbReference>
<dbReference type="GO" id="GO:0004674">
    <property type="term" value="F:protein serine/threonine kinase activity"/>
    <property type="evidence" value="ECO:0007669"/>
    <property type="project" value="TreeGrafter"/>
</dbReference>
<reference evidence="2" key="1">
    <citation type="submission" date="2021-06" db="EMBL/GenBank/DDBJ databases">
        <authorList>
            <person name="Kallberg Y."/>
            <person name="Tangrot J."/>
            <person name="Rosling A."/>
        </authorList>
    </citation>
    <scope>NUCLEOTIDE SEQUENCE</scope>
    <source>
        <strain evidence="2">FL130A</strain>
    </source>
</reference>
<organism evidence="2 3">
    <name type="scientific">Ambispora leptoticha</name>
    <dbReference type="NCBI Taxonomy" id="144679"/>
    <lineage>
        <taxon>Eukaryota</taxon>
        <taxon>Fungi</taxon>
        <taxon>Fungi incertae sedis</taxon>
        <taxon>Mucoromycota</taxon>
        <taxon>Glomeromycotina</taxon>
        <taxon>Glomeromycetes</taxon>
        <taxon>Archaeosporales</taxon>
        <taxon>Ambisporaceae</taxon>
        <taxon>Ambispora</taxon>
    </lineage>
</organism>
<dbReference type="InterPro" id="IPR000719">
    <property type="entry name" value="Prot_kinase_dom"/>
</dbReference>
<evidence type="ECO:0000259" key="1">
    <source>
        <dbReference type="PROSITE" id="PS50011"/>
    </source>
</evidence>
<feature type="domain" description="Protein kinase" evidence="1">
    <location>
        <begin position="26"/>
        <end position="282"/>
    </location>
</feature>
<dbReference type="Pfam" id="PF07714">
    <property type="entry name" value="PK_Tyr_Ser-Thr"/>
    <property type="match status" value="1"/>
</dbReference>
<proteinExistence type="predicted"/>
<dbReference type="EMBL" id="CAJVPS010002840">
    <property type="protein sequence ID" value="CAG8577419.1"/>
    <property type="molecule type" value="Genomic_DNA"/>
</dbReference>
<protein>
    <submittedName>
        <fullName evidence="2">11443_t:CDS:1</fullName>
    </submittedName>
</protein>
<dbReference type="Gene3D" id="1.10.510.10">
    <property type="entry name" value="Transferase(Phosphotransferase) domain 1"/>
    <property type="match status" value="1"/>
</dbReference>
<evidence type="ECO:0000313" key="3">
    <source>
        <dbReference type="Proteomes" id="UP000789508"/>
    </source>
</evidence>
<dbReference type="InterPro" id="IPR051681">
    <property type="entry name" value="Ser/Thr_Kinases-Pseudokinases"/>
</dbReference>
<dbReference type="PROSITE" id="PS50011">
    <property type="entry name" value="PROTEIN_KINASE_DOM"/>
    <property type="match status" value="1"/>
</dbReference>
<comment type="caution">
    <text evidence="2">The sequence shown here is derived from an EMBL/GenBank/DDBJ whole genome shotgun (WGS) entry which is preliminary data.</text>
</comment>
<keyword evidence="3" id="KW-1185">Reference proteome</keyword>
<accession>A0A9N9BVG5</accession>
<dbReference type="AlphaFoldDB" id="A0A9N9BVG5"/>
<gene>
    <name evidence="2" type="ORF">ALEPTO_LOCUS7097</name>
</gene>
<evidence type="ECO:0000313" key="2">
    <source>
        <dbReference type="EMBL" id="CAG8577419.1"/>
    </source>
</evidence>
<dbReference type="InterPro" id="IPR001245">
    <property type="entry name" value="Ser-Thr/Tyr_kinase_cat_dom"/>
</dbReference>
<name>A0A9N9BVG5_9GLOM</name>
<dbReference type="InterPro" id="IPR011009">
    <property type="entry name" value="Kinase-like_dom_sf"/>
</dbReference>
<dbReference type="Proteomes" id="UP000789508">
    <property type="component" value="Unassembled WGS sequence"/>
</dbReference>
<dbReference type="SUPFAM" id="SSF56112">
    <property type="entry name" value="Protein kinase-like (PK-like)"/>
    <property type="match status" value="1"/>
</dbReference>
<sequence length="414" mass="47873">MSTSKTHLIEDLIASEDVAFFPYTQFSNITHISPGIYSPEWNVKWTTRNINVQLQSLNHVFEKDDETIQKFIKQLREVAKLPSHNNILTFYGLTKDTEKQIYYVILESTENGLPLPEFLKKSTTLSWIEKFKLAKQLSLGIQHLHNNSIVFRELNTYRVIVEEGDLKIAGVGLSIATDESMFNGALLYKDPWILQDSAYKIKKSSDIYSLGILFWELTSERRPFANDPREMSKLTTSIMNGERESPIADTLKEYSDLYQCCWERNADKRPSIGQVVQALSLIETGNAIFKRDSDRFEFMEIINELDDKGDDIIDDNDDDDNNNNVNSNYNMESEATFEFVEVIDDNAQDSMNYQTLADDDAGSLYARGSVYSQFSQSSHHQKTTTKERRIPREIVFPGEEKIERKWWHSVLWCV</sequence>
<dbReference type="OrthoDB" id="10261027at2759"/>
<dbReference type="PANTHER" id="PTHR44329">
    <property type="entry name" value="SERINE/THREONINE-PROTEIN KINASE TNNI3K-RELATED"/>
    <property type="match status" value="1"/>
</dbReference>